<dbReference type="Proteomes" id="UP000008909">
    <property type="component" value="Unassembled WGS sequence"/>
</dbReference>
<reference key="2">
    <citation type="submission" date="2011-10" db="EMBL/GenBank/DDBJ databases">
        <title>The genome and transcriptome sequence of Clonorchis sinensis provide insights into the carcinogenic liver fluke.</title>
        <authorList>
            <person name="Wang X."/>
            <person name="Huang Y."/>
            <person name="Chen W."/>
            <person name="Liu H."/>
            <person name="Guo L."/>
            <person name="Chen Y."/>
            <person name="Luo F."/>
            <person name="Zhou W."/>
            <person name="Sun J."/>
            <person name="Mao Q."/>
            <person name="Liang P."/>
            <person name="Zhou C."/>
            <person name="Tian Y."/>
            <person name="Men J."/>
            <person name="Lv X."/>
            <person name="Huang L."/>
            <person name="Zhou J."/>
            <person name="Hu Y."/>
            <person name="Li R."/>
            <person name="Zhang F."/>
            <person name="Lei H."/>
            <person name="Li X."/>
            <person name="Hu X."/>
            <person name="Liang C."/>
            <person name="Xu J."/>
            <person name="Wu Z."/>
            <person name="Yu X."/>
        </authorList>
    </citation>
    <scope>NUCLEOTIDE SEQUENCE</scope>
    <source>
        <strain>Henan</strain>
    </source>
</reference>
<gene>
    <name evidence="2" type="ORF">CLF_110252</name>
</gene>
<sequence>MSANQRMKVQNERAHGNVRNRGNVPKSLASRTEFIRTYQICPLHFHLYRRRISIHTLLESRENFLTNPKHNSARQIVRRRVKLSVRADREVWCTRKAKEMSSQQIGNVWRLFRFIRDTGPEAAGERIHGGSPVKDALTAGPTILSNNIRGHLLLRSRIIELN</sequence>
<organism evidence="2 3">
    <name type="scientific">Clonorchis sinensis</name>
    <name type="common">Chinese liver fluke</name>
    <dbReference type="NCBI Taxonomy" id="79923"/>
    <lineage>
        <taxon>Eukaryota</taxon>
        <taxon>Metazoa</taxon>
        <taxon>Spiralia</taxon>
        <taxon>Lophotrochozoa</taxon>
        <taxon>Platyhelminthes</taxon>
        <taxon>Trematoda</taxon>
        <taxon>Digenea</taxon>
        <taxon>Opisthorchiida</taxon>
        <taxon>Opisthorchiata</taxon>
        <taxon>Opisthorchiidae</taxon>
        <taxon>Clonorchis</taxon>
    </lineage>
</organism>
<evidence type="ECO:0000313" key="3">
    <source>
        <dbReference type="Proteomes" id="UP000008909"/>
    </source>
</evidence>
<protein>
    <submittedName>
        <fullName evidence="2">Stress associated endoplasmic reticulum protein</fullName>
    </submittedName>
</protein>
<name>G7YKH0_CLOSI</name>
<dbReference type="EMBL" id="DF143497">
    <property type="protein sequence ID" value="GAA53452.1"/>
    <property type="molecule type" value="Genomic_DNA"/>
</dbReference>
<accession>G7YKH0</accession>
<reference evidence="2" key="1">
    <citation type="journal article" date="2011" name="Genome Biol.">
        <title>The draft genome of the carcinogenic human liver fluke Clonorchis sinensis.</title>
        <authorList>
            <person name="Wang X."/>
            <person name="Chen W."/>
            <person name="Huang Y."/>
            <person name="Sun J."/>
            <person name="Men J."/>
            <person name="Liu H."/>
            <person name="Luo F."/>
            <person name="Guo L."/>
            <person name="Lv X."/>
            <person name="Deng C."/>
            <person name="Zhou C."/>
            <person name="Fan Y."/>
            <person name="Li X."/>
            <person name="Huang L."/>
            <person name="Hu Y."/>
            <person name="Liang C."/>
            <person name="Hu X."/>
            <person name="Xu J."/>
            <person name="Yu X."/>
        </authorList>
    </citation>
    <scope>NUCLEOTIDE SEQUENCE [LARGE SCALE GENOMIC DNA]</scope>
    <source>
        <strain evidence="2">Henan</strain>
    </source>
</reference>
<dbReference type="AlphaFoldDB" id="G7YKH0"/>
<proteinExistence type="predicted"/>
<keyword evidence="3" id="KW-1185">Reference proteome</keyword>
<evidence type="ECO:0000313" key="2">
    <source>
        <dbReference type="EMBL" id="GAA53452.1"/>
    </source>
</evidence>
<evidence type="ECO:0000256" key="1">
    <source>
        <dbReference type="SAM" id="MobiDB-lite"/>
    </source>
</evidence>
<feature type="region of interest" description="Disordered" evidence="1">
    <location>
        <begin position="1"/>
        <end position="24"/>
    </location>
</feature>